<sequence length="41" mass="4501">MLGTPILLPLTIVIALPALSINFTVLMTKHVSYDVYLVESN</sequence>
<reference evidence="1 2" key="1">
    <citation type="submission" date="2018-11" db="EMBL/GenBank/DDBJ databases">
        <authorList>
            <consortium name="Pathogen Informatics"/>
        </authorList>
    </citation>
    <scope>NUCLEOTIDE SEQUENCE [LARGE SCALE GENOMIC DNA]</scope>
    <source>
        <strain>Denwood</strain>
        <strain evidence="2">Zambia</strain>
    </source>
</reference>
<dbReference type="Proteomes" id="UP000269396">
    <property type="component" value="Unassembled WGS sequence"/>
</dbReference>
<accession>A0A183NN92</accession>
<dbReference type="STRING" id="31246.A0A183NN92"/>
<dbReference type="AlphaFoldDB" id="A0A183NN92"/>
<dbReference type="EMBL" id="UZAL01006830">
    <property type="protein sequence ID" value="VDO96937.1"/>
    <property type="molecule type" value="Genomic_DNA"/>
</dbReference>
<protein>
    <submittedName>
        <fullName evidence="1">Uncharacterized protein</fullName>
    </submittedName>
</protein>
<proteinExistence type="predicted"/>
<gene>
    <name evidence="1" type="ORF">SMTD_LOCUS3578</name>
</gene>
<evidence type="ECO:0000313" key="1">
    <source>
        <dbReference type="EMBL" id="VDO96937.1"/>
    </source>
</evidence>
<evidence type="ECO:0000313" key="2">
    <source>
        <dbReference type="Proteomes" id="UP000269396"/>
    </source>
</evidence>
<organism evidence="1 2">
    <name type="scientific">Schistosoma mattheei</name>
    <dbReference type="NCBI Taxonomy" id="31246"/>
    <lineage>
        <taxon>Eukaryota</taxon>
        <taxon>Metazoa</taxon>
        <taxon>Spiralia</taxon>
        <taxon>Lophotrochozoa</taxon>
        <taxon>Platyhelminthes</taxon>
        <taxon>Trematoda</taxon>
        <taxon>Digenea</taxon>
        <taxon>Strigeidida</taxon>
        <taxon>Schistosomatoidea</taxon>
        <taxon>Schistosomatidae</taxon>
        <taxon>Schistosoma</taxon>
    </lineage>
</organism>
<keyword evidence="2" id="KW-1185">Reference proteome</keyword>
<name>A0A183NN92_9TREM</name>